<keyword evidence="2" id="KW-1185">Reference proteome</keyword>
<reference evidence="1" key="1">
    <citation type="submission" date="2021-08" db="EMBL/GenBank/DDBJ databases">
        <title>Chromosome-Level Trichoderma cornu-damae using Hi-C Data.</title>
        <authorList>
            <person name="Kim C.S."/>
        </authorList>
    </citation>
    <scope>NUCLEOTIDE SEQUENCE</scope>
    <source>
        <strain evidence="1">KA19-0412C</strain>
    </source>
</reference>
<evidence type="ECO:0000313" key="2">
    <source>
        <dbReference type="Proteomes" id="UP000827724"/>
    </source>
</evidence>
<gene>
    <name evidence="1" type="ORF">Trco_007582</name>
</gene>
<comment type="caution">
    <text evidence="1">The sequence shown here is derived from an EMBL/GenBank/DDBJ whole genome shotgun (WGS) entry which is preliminary data.</text>
</comment>
<accession>A0A9P8QEG9</accession>
<evidence type="ECO:0000313" key="1">
    <source>
        <dbReference type="EMBL" id="KAH6604136.1"/>
    </source>
</evidence>
<proteinExistence type="predicted"/>
<protein>
    <submittedName>
        <fullName evidence="1">Uncharacterized protein</fullName>
    </submittedName>
</protein>
<dbReference type="Proteomes" id="UP000827724">
    <property type="component" value="Unassembled WGS sequence"/>
</dbReference>
<sequence>MPVNVLEEAMAHAGRNIDDVSSFDDGLDAPRVVFTSKTELGTTSCDAEDLVGSTVEVRGVIHGVASVEG</sequence>
<name>A0A9P8QEG9_9HYPO</name>
<organism evidence="1 2">
    <name type="scientific">Trichoderma cornu-damae</name>
    <dbReference type="NCBI Taxonomy" id="654480"/>
    <lineage>
        <taxon>Eukaryota</taxon>
        <taxon>Fungi</taxon>
        <taxon>Dikarya</taxon>
        <taxon>Ascomycota</taxon>
        <taxon>Pezizomycotina</taxon>
        <taxon>Sordariomycetes</taxon>
        <taxon>Hypocreomycetidae</taxon>
        <taxon>Hypocreales</taxon>
        <taxon>Hypocreaceae</taxon>
        <taxon>Trichoderma</taxon>
    </lineage>
</organism>
<dbReference type="EMBL" id="JAIWOZ010000006">
    <property type="protein sequence ID" value="KAH6604136.1"/>
    <property type="molecule type" value="Genomic_DNA"/>
</dbReference>
<dbReference type="AlphaFoldDB" id="A0A9P8QEG9"/>